<organism evidence="8 9">
    <name type="scientific">Variimorphobacter saccharofermentans</name>
    <dbReference type="NCBI Taxonomy" id="2755051"/>
    <lineage>
        <taxon>Bacteria</taxon>
        <taxon>Bacillati</taxon>
        <taxon>Bacillota</taxon>
        <taxon>Clostridia</taxon>
        <taxon>Lachnospirales</taxon>
        <taxon>Lachnospiraceae</taxon>
        <taxon>Variimorphobacter</taxon>
    </lineage>
</organism>
<dbReference type="InterPro" id="IPR007267">
    <property type="entry name" value="GtrA_DPMS_TM"/>
</dbReference>
<keyword evidence="3 6" id="KW-0812">Transmembrane</keyword>
<protein>
    <submittedName>
        <fullName evidence="8">GtrA family protein</fullName>
    </submittedName>
</protein>
<feature type="transmembrane region" description="Helical" evidence="6">
    <location>
        <begin position="21"/>
        <end position="38"/>
    </location>
</feature>
<accession>A0A839K1Y8</accession>
<dbReference type="PANTHER" id="PTHR38459">
    <property type="entry name" value="PROPHAGE BACTOPRENOL-LINKED GLUCOSE TRANSLOCASE HOMOLOG"/>
    <property type="match status" value="1"/>
</dbReference>
<feature type="domain" description="GtrA/DPMS transmembrane" evidence="7">
    <location>
        <begin position="24"/>
        <end position="140"/>
    </location>
</feature>
<evidence type="ECO:0000256" key="4">
    <source>
        <dbReference type="ARBA" id="ARBA00022989"/>
    </source>
</evidence>
<dbReference type="RefSeq" id="WP_228353262.1">
    <property type="nucleotide sequence ID" value="NZ_JACEGA010000001.1"/>
</dbReference>
<dbReference type="AlphaFoldDB" id="A0A839K1Y8"/>
<comment type="similarity">
    <text evidence="2">Belongs to the GtrA family.</text>
</comment>
<dbReference type="GO" id="GO:0000271">
    <property type="term" value="P:polysaccharide biosynthetic process"/>
    <property type="evidence" value="ECO:0007669"/>
    <property type="project" value="InterPro"/>
</dbReference>
<feature type="transmembrane region" description="Helical" evidence="6">
    <location>
        <begin position="50"/>
        <end position="67"/>
    </location>
</feature>
<evidence type="ECO:0000256" key="1">
    <source>
        <dbReference type="ARBA" id="ARBA00004141"/>
    </source>
</evidence>
<evidence type="ECO:0000256" key="5">
    <source>
        <dbReference type="ARBA" id="ARBA00023136"/>
    </source>
</evidence>
<dbReference type="GO" id="GO:0005886">
    <property type="term" value="C:plasma membrane"/>
    <property type="evidence" value="ECO:0007669"/>
    <property type="project" value="TreeGrafter"/>
</dbReference>
<evidence type="ECO:0000256" key="2">
    <source>
        <dbReference type="ARBA" id="ARBA00009399"/>
    </source>
</evidence>
<keyword evidence="5 6" id="KW-0472">Membrane</keyword>
<gene>
    <name evidence="8" type="ORF">H0486_12175</name>
</gene>
<comment type="caution">
    <text evidence="8">The sequence shown here is derived from an EMBL/GenBank/DDBJ whole genome shotgun (WGS) entry which is preliminary data.</text>
</comment>
<evidence type="ECO:0000256" key="3">
    <source>
        <dbReference type="ARBA" id="ARBA00022692"/>
    </source>
</evidence>
<name>A0A839K1Y8_9FIRM</name>
<dbReference type="EMBL" id="JACEGA010000001">
    <property type="protein sequence ID" value="MBB2183630.1"/>
    <property type="molecule type" value="Genomic_DNA"/>
</dbReference>
<dbReference type="PANTHER" id="PTHR38459:SF5">
    <property type="entry name" value="CELL WALL TEICHOIC ACID GLYCOSYLATION PROTEIN GTCA"/>
    <property type="match status" value="1"/>
</dbReference>
<comment type="subcellular location">
    <subcellularLocation>
        <location evidence="1">Membrane</location>
        <topology evidence="1">Multi-pass membrane protein</topology>
    </subcellularLocation>
</comment>
<dbReference type="InterPro" id="IPR051401">
    <property type="entry name" value="GtrA_CellWall_Glycosyl"/>
</dbReference>
<evidence type="ECO:0000256" key="6">
    <source>
        <dbReference type="SAM" id="Phobius"/>
    </source>
</evidence>
<sequence>MKRDSRNGIYEKLGKLINRETIAYVVAGVLTTAVNFISYEGLYRLGLTNLRANALAWIIAVSFAYIVNKRNVFLSRSASAKDEALKVIKFFGARLVTLGIEQLGMYIFIERLGFYRLLVKASMAVIVIVLNYAFSKLYIFNKNKE</sequence>
<proteinExistence type="inferred from homology"/>
<evidence type="ECO:0000259" key="7">
    <source>
        <dbReference type="Pfam" id="PF04138"/>
    </source>
</evidence>
<feature type="transmembrane region" description="Helical" evidence="6">
    <location>
        <begin position="87"/>
        <end position="108"/>
    </location>
</feature>
<evidence type="ECO:0000313" key="8">
    <source>
        <dbReference type="EMBL" id="MBB2183630.1"/>
    </source>
</evidence>
<keyword evidence="4 6" id="KW-1133">Transmembrane helix</keyword>
<feature type="transmembrane region" description="Helical" evidence="6">
    <location>
        <begin position="114"/>
        <end position="134"/>
    </location>
</feature>
<evidence type="ECO:0000313" key="9">
    <source>
        <dbReference type="Proteomes" id="UP000574276"/>
    </source>
</evidence>
<dbReference type="Pfam" id="PF04138">
    <property type="entry name" value="GtrA_DPMS_TM"/>
    <property type="match status" value="1"/>
</dbReference>
<reference evidence="8 9" key="1">
    <citation type="submission" date="2020-07" db="EMBL/GenBank/DDBJ databases">
        <title>Characterization and genome sequencing of isolate MD1, a novel member within the family Lachnospiraceae.</title>
        <authorList>
            <person name="Rettenmaier R."/>
            <person name="Di Bello L."/>
            <person name="Zinser C."/>
            <person name="Scheitz K."/>
            <person name="Liebl W."/>
            <person name="Zverlov V."/>
        </authorList>
    </citation>
    <scope>NUCLEOTIDE SEQUENCE [LARGE SCALE GENOMIC DNA]</scope>
    <source>
        <strain evidence="8 9">MD1</strain>
    </source>
</reference>
<dbReference type="Proteomes" id="UP000574276">
    <property type="component" value="Unassembled WGS sequence"/>
</dbReference>
<keyword evidence="9" id="KW-1185">Reference proteome</keyword>